<protein>
    <submittedName>
        <fullName evidence="2">Uncharacterized protein</fullName>
    </submittedName>
</protein>
<evidence type="ECO:0000313" key="2">
    <source>
        <dbReference type="EMBL" id="GHC65878.1"/>
    </source>
</evidence>
<evidence type="ECO:0000313" key="3">
    <source>
        <dbReference type="Proteomes" id="UP000638981"/>
    </source>
</evidence>
<keyword evidence="3" id="KW-1185">Reference proteome</keyword>
<dbReference type="Proteomes" id="UP000638981">
    <property type="component" value="Unassembled WGS sequence"/>
</dbReference>
<reference evidence="2" key="2">
    <citation type="submission" date="2020-09" db="EMBL/GenBank/DDBJ databases">
        <authorList>
            <person name="Sun Q."/>
            <person name="Kim S."/>
        </authorList>
    </citation>
    <scope>NUCLEOTIDE SEQUENCE</scope>
    <source>
        <strain evidence="2">KCTC 23310</strain>
    </source>
</reference>
<comment type="caution">
    <text evidence="2">The sequence shown here is derived from an EMBL/GenBank/DDBJ whole genome shotgun (WGS) entry which is preliminary data.</text>
</comment>
<name>A0A918WQ80_9RHOB</name>
<organism evidence="2 3">
    <name type="scientific">Neogemmobacter tilapiae</name>
    <dbReference type="NCBI Taxonomy" id="875041"/>
    <lineage>
        <taxon>Bacteria</taxon>
        <taxon>Pseudomonadati</taxon>
        <taxon>Pseudomonadota</taxon>
        <taxon>Alphaproteobacteria</taxon>
        <taxon>Rhodobacterales</taxon>
        <taxon>Paracoccaceae</taxon>
        <taxon>Neogemmobacter</taxon>
    </lineage>
</organism>
<reference evidence="2" key="1">
    <citation type="journal article" date="2014" name="Int. J. Syst. Evol. Microbiol.">
        <title>Complete genome sequence of Corynebacterium casei LMG S-19264T (=DSM 44701T), isolated from a smear-ripened cheese.</title>
        <authorList>
            <consortium name="US DOE Joint Genome Institute (JGI-PGF)"/>
            <person name="Walter F."/>
            <person name="Albersmeier A."/>
            <person name="Kalinowski J."/>
            <person name="Ruckert C."/>
        </authorList>
    </citation>
    <scope>NUCLEOTIDE SEQUENCE</scope>
    <source>
        <strain evidence="2">KCTC 23310</strain>
    </source>
</reference>
<feature type="region of interest" description="Disordered" evidence="1">
    <location>
        <begin position="1"/>
        <end position="25"/>
    </location>
</feature>
<gene>
    <name evidence="2" type="ORF">GCM10007315_33130</name>
</gene>
<sequence>MHYTTFHACKPTRTPPSPSPQTHLAPSPIRAYILPMNRFFDMDDHARLPWRFARENRSILASLR</sequence>
<dbReference type="EMBL" id="BMYJ01000013">
    <property type="protein sequence ID" value="GHC65878.1"/>
    <property type="molecule type" value="Genomic_DNA"/>
</dbReference>
<evidence type="ECO:0000256" key="1">
    <source>
        <dbReference type="SAM" id="MobiDB-lite"/>
    </source>
</evidence>
<proteinExistence type="predicted"/>
<dbReference type="AlphaFoldDB" id="A0A918WQ80"/>
<accession>A0A918WQ80</accession>